<dbReference type="Proteomes" id="UP000031737">
    <property type="component" value="Unassembled WGS sequence"/>
</dbReference>
<proteinExistence type="predicted"/>
<gene>
    <name evidence="1" type="ORF">TRSC58_05092</name>
</gene>
<evidence type="ECO:0000313" key="2">
    <source>
        <dbReference type="Proteomes" id="UP000031737"/>
    </source>
</evidence>
<keyword evidence="2" id="KW-1185">Reference proteome</keyword>
<accession>A0A061IX15</accession>
<dbReference type="OrthoDB" id="251877at2759"/>
<reference evidence="1 2" key="1">
    <citation type="submission" date="2013-07" db="EMBL/GenBank/DDBJ databases">
        <authorList>
            <person name="Stoco P.H."/>
            <person name="Wagner G."/>
            <person name="Gerber A."/>
            <person name="Zaha A."/>
            <person name="Thompson C."/>
            <person name="Bartholomeu D.C."/>
            <person name="Luckemeyer D.D."/>
            <person name="Bahia D."/>
            <person name="Loreto E."/>
            <person name="Prestes E.B."/>
            <person name="Lima F.M."/>
            <person name="Rodrigues-Luiz G."/>
            <person name="Vallejo G.A."/>
            <person name="Filho J.F."/>
            <person name="Monteiro K.M."/>
            <person name="Tyler K.M."/>
            <person name="de Almeida L.G."/>
            <person name="Ortiz M.F."/>
            <person name="Siervo M.A."/>
            <person name="de Moraes M.H."/>
            <person name="Cunha O.L."/>
            <person name="Mendonca-Neto R."/>
            <person name="Silva R."/>
            <person name="Teixeira S.M."/>
            <person name="Murta S.M."/>
            <person name="Sincero T.C."/>
            <person name="Mendes T.A."/>
            <person name="Urmenyi T.P."/>
            <person name="Silva V.G."/>
            <person name="da Rocha W.D."/>
            <person name="Andersson B."/>
            <person name="Romanha A.J."/>
            <person name="Steindel M."/>
            <person name="de Vasconcelos A.T."/>
            <person name="Grisard E.C."/>
        </authorList>
    </citation>
    <scope>NUCLEOTIDE SEQUENCE [LARGE SCALE GENOMIC DNA]</scope>
    <source>
        <strain evidence="1 2">SC58</strain>
    </source>
</reference>
<dbReference type="AlphaFoldDB" id="A0A061IX15"/>
<dbReference type="VEuPathDB" id="TriTrypDB:TRSC58_05092"/>
<comment type="caution">
    <text evidence="1">The sequence shown here is derived from an EMBL/GenBank/DDBJ whole genome shotgun (WGS) entry which is preliminary data.</text>
</comment>
<evidence type="ECO:0000313" key="1">
    <source>
        <dbReference type="EMBL" id="ESL07224.1"/>
    </source>
</evidence>
<organism evidence="1 2">
    <name type="scientific">Trypanosoma rangeli SC58</name>
    <dbReference type="NCBI Taxonomy" id="429131"/>
    <lineage>
        <taxon>Eukaryota</taxon>
        <taxon>Discoba</taxon>
        <taxon>Euglenozoa</taxon>
        <taxon>Kinetoplastea</taxon>
        <taxon>Metakinetoplastina</taxon>
        <taxon>Trypanosomatida</taxon>
        <taxon>Trypanosomatidae</taxon>
        <taxon>Trypanosoma</taxon>
        <taxon>Herpetosoma</taxon>
    </lineage>
</organism>
<dbReference type="EMBL" id="AUPL01005092">
    <property type="protein sequence ID" value="ESL07224.1"/>
    <property type="molecule type" value="Genomic_DNA"/>
</dbReference>
<protein>
    <submittedName>
        <fullName evidence="1">Uncharacterized protein</fullName>
    </submittedName>
</protein>
<sequence>MPPILRLCLYAVSANGSKAQLWLSFPILRTTTPKDIILLARRSVEERMAAELEMHASYRAQLALCMRSVGGRFVFLGTMSMAEAHTPIHGMPFFEELLHVRQETKEIASKAPWEGFIFTQGILVSVPDLLRLNHRTLGGRATSFAFCETVEVPPELGSDPIVDDIAPSAAMRAIDTELSPHDVAFPVSSTLASSSVVPTTVENTSPFTPARTQTGSATSMLVKYVNFAGRTYMTRVRLTETPSLQSVMSEACAALSAQVGCVFQPCNMQLMCTRDRGTPHPVDDDSALHDSLTGEGAHFYLAVDARVLASSSPHRLEVPEERPVLMLKETQNVSLDIVTDADKPDPSWVLATSAATLRQLGGLHTTPTFLPQDRLSVLRTRPTPLLGPSTSATVVNMRHEEDTARLRLAFAHFSLDEARRKHKAAVVVSGHNAAYEELRKKKAVLTEEWTECVSAERDCQRLETLVAWLEKDKTDGCARQEKLIRALYAV</sequence>
<name>A0A061IX15_TRYRA</name>